<evidence type="ECO:0000313" key="3">
    <source>
        <dbReference type="Proteomes" id="UP001500851"/>
    </source>
</evidence>
<dbReference type="SUPFAM" id="SSF51338">
    <property type="entry name" value="Composite domain of metallo-dependent hydrolases"/>
    <property type="match status" value="1"/>
</dbReference>
<dbReference type="SUPFAM" id="SSF51556">
    <property type="entry name" value="Metallo-dependent hydrolases"/>
    <property type="match status" value="1"/>
</dbReference>
<sequence>MRDAETILRAGSLIDFGTAGSRPESLGTHLAIAGDRIVAVGGAELERAYPAAGVIDFGGDAAILPGLIDCHTHPVWGSESQGGSLGLGGVTSLAQLRERLEAARAAADPDAWITGYDLDVNAFEGAEPNGRVFEEWLPGRRVSLMTRDAHALVVSPAVVAGIGLTGDEVFADASSIVADAGGPTGWVLELQAMDLVLAHLPQAPLAVQADYLADALRGFAETGLTEVHALDFHEPSRELYEELERRGELPVRVRVYPLVPADSTPEVWAGIAALQGVGGRRWRVDGAKFMLDGTADNGTAWFAEPDRLGENHEALWRSTDAYREAVRFFTERGVPTATHAIGDAAVDFVLDVVAEVGHAPSAPHRIEHIESIPDATVARFAELGVVASIQPTHATRLTEADGSDNWSRRIGPDRVAHGWRIRDLIAQGAPVVLGSDWPIGVGDPRVSLADAQLRRPVGEPDRGEHQPEQKIDAAAAYRSMTSVPAGLFGGAGDVAGAGAGAGDAPRGRFDPGSVADLTVLAADPMGLSPEAQAVNPVLATFVDGGRVVGA</sequence>
<dbReference type="Pfam" id="PF07969">
    <property type="entry name" value="Amidohydro_3"/>
    <property type="match status" value="1"/>
</dbReference>
<protein>
    <submittedName>
        <fullName evidence="2">Amidohydrolase</fullName>
    </submittedName>
</protein>
<dbReference type="Gene3D" id="3.20.20.140">
    <property type="entry name" value="Metal-dependent hydrolases"/>
    <property type="match status" value="1"/>
</dbReference>
<proteinExistence type="predicted"/>
<dbReference type="EMBL" id="BAAAOB010000001">
    <property type="protein sequence ID" value="GAA1780979.1"/>
    <property type="molecule type" value="Genomic_DNA"/>
</dbReference>
<reference evidence="2 3" key="1">
    <citation type="journal article" date="2019" name="Int. J. Syst. Evol. Microbiol.">
        <title>The Global Catalogue of Microorganisms (GCM) 10K type strain sequencing project: providing services to taxonomists for standard genome sequencing and annotation.</title>
        <authorList>
            <consortium name="The Broad Institute Genomics Platform"/>
            <consortium name="The Broad Institute Genome Sequencing Center for Infectious Disease"/>
            <person name="Wu L."/>
            <person name="Ma J."/>
        </authorList>
    </citation>
    <scope>NUCLEOTIDE SEQUENCE [LARGE SCALE GENOMIC DNA]</scope>
    <source>
        <strain evidence="2 3">JCM 14736</strain>
    </source>
</reference>
<keyword evidence="3" id="KW-1185">Reference proteome</keyword>
<comment type="caution">
    <text evidence="2">The sequence shown here is derived from an EMBL/GenBank/DDBJ whole genome shotgun (WGS) entry which is preliminary data.</text>
</comment>
<dbReference type="InterPro" id="IPR011059">
    <property type="entry name" value="Metal-dep_hydrolase_composite"/>
</dbReference>
<dbReference type="PANTHER" id="PTHR22642:SF2">
    <property type="entry name" value="PROTEIN LONG AFTER FAR-RED 3"/>
    <property type="match status" value="1"/>
</dbReference>
<name>A0ABN2L9S6_9MICO</name>
<evidence type="ECO:0000313" key="2">
    <source>
        <dbReference type="EMBL" id="GAA1780979.1"/>
    </source>
</evidence>
<dbReference type="RefSeq" id="WP_344029475.1">
    <property type="nucleotide sequence ID" value="NZ_BAAAOB010000001.1"/>
</dbReference>
<dbReference type="InterPro" id="IPR032466">
    <property type="entry name" value="Metal_Hydrolase"/>
</dbReference>
<gene>
    <name evidence="2" type="ORF">GCM10009768_07390</name>
</gene>
<organism evidence="2 3">
    <name type="scientific">Leucobacter iarius</name>
    <dbReference type="NCBI Taxonomy" id="333963"/>
    <lineage>
        <taxon>Bacteria</taxon>
        <taxon>Bacillati</taxon>
        <taxon>Actinomycetota</taxon>
        <taxon>Actinomycetes</taxon>
        <taxon>Micrococcales</taxon>
        <taxon>Microbacteriaceae</taxon>
        <taxon>Leucobacter</taxon>
    </lineage>
</organism>
<dbReference type="Gene3D" id="2.30.40.10">
    <property type="entry name" value="Urease, subunit C, domain 1"/>
    <property type="match status" value="1"/>
</dbReference>
<feature type="domain" description="Amidohydrolase 3" evidence="1">
    <location>
        <begin position="61"/>
        <end position="547"/>
    </location>
</feature>
<evidence type="ECO:0000259" key="1">
    <source>
        <dbReference type="Pfam" id="PF07969"/>
    </source>
</evidence>
<dbReference type="PANTHER" id="PTHR22642">
    <property type="entry name" value="IMIDAZOLONEPROPIONASE"/>
    <property type="match status" value="1"/>
</dbReference>
<accession>A0ABN2L9S6</accession>
<dbReference type="InterPro" id="IPR013108">
    <property type="entry name" value="Amidohydro_3"/>
</dbReference>
<dbReference type="Gene3D" id="3.10.310.70">
    <property type="match status" value="1"/>
</dbReference>
<dbReference type="Proteomes" id="UP001500851">
    <property type="component" value="Unassembled WGS sequence"/>
</dbReference>